<proteinExistence type="predicted"/>
<gene>
    <name evidence="1" type="ORF">FA13DRAFT_1727156</name>
</gene>
<dbReference type="EMBL" id="QPFP01000005">
    <property type="protein sequence ID" value="TEB36789.1"/>
    <property type="molecule type" value="Genomic_DNA"/>
</dbReference>
<comment type="caution">
    <text evidence="1">The sequence shown here is derived from an EMBL/GenBank/DDBJ whole genome shotgun (WGS) entry which is preliminary data.</text>
</comment>
<evidence type="ECO:0000313" key="1">
    <source>
        <dbReference type="EMBL" id="TEB36789.1"/>
    </source>
</evidence>
<sequence>MENACGSGDLTTTTTDFIKTCGASSYVNVCHDADRATLCALLPFATQAYCTPEVLLHTGSSGDRLAHHNQHGNDKDAGIGCEDGFDYARFFQTFGAGTCAVGERQSTKRRWIVDENPRLFRVYWVNPAVTRRDTARQPGTPVPVNVPTVHAKMRGWHSNS</sequence>
<keyword evidence="2" id="KW-1185">Reference proteome</keyword>
<dbReference type="Proteomes" id="UP000298030">
    <property type="component" value="Unassembled WGS sequence"/>
</dbReference>
<accession>A0A4Y7TTA6</accession>
<reference evidence="1 2" key="1">
    <citation type="journal article" date="2019" name="Nat. Ecol. Evol.">
        <title>Megaphylogeny resolves global patterns of mushroom evolution.</title>
        <authorList>
            <person name="Varga T."/>
            <person name="Krizsan K."/>
            <person name="Foldi C."/>
            <person name="Dima B."/>
            <person name="Sanchez-Garcia M."/>
            <person name="Sanchez-Ramirez S."/>
            <person name="Szollosi G.J."/>
            <person name="Szarkandi J.G."/>
            <person name="Papp V."/>
            <person name="Albert L."/>
            <person name="Andreopoulos W."/>
            <person name="Angelini C."/>
            <person name="Antonin V."/>
            <person name="Barry K.W."/>
            <person name="Bougher N.L."/>
            <person name="Buchanan P."/>
            <person name="Buyck B."/>
            <person name="Bense V."/>
            <person name="Catcheside P."/>
            <person name="Chovatia M."/>
            <person name="Cooper J."/>
            <person name="Damon W."/>
            <person name="Desjardin D."/>
            <person name="Finy P."/>
            <person name="Geml J."/>
            <person name="Haridas S."/>
            <person name="Hughes K."/>
            <person name="Justo A."/>
            <person name="Karasinski D."/>
            <person name="Kautmanova I."/>
            <person name="Kiss B."/>
            <person name="Kocsube S."/>
            <person name="Kotiranta H."/>
            <person name="LaButti K.M."/>
            <person name="Lechner B.E."/>
            <person name="Liimatainen K."/>
            <person name="Lipzen A."/>
            <person name="Lukacs Z."/>
            <person name="Mihaltcheva S."/>
            <person name="Morgado L.N."/>
            <person name="Niskanen T."/>
            <person name="Noordeloos M.E."/>
            <person name="Ohm R.A."/>
            <person name="Ortiz-Santana B."/>
            <person name="Ovrebo C."/>
            <person name="Racz N."/>
            <person name="Riley R."/>
            <person name="Savchenko A."/>
            <person name="Shiryaev A."/>
            <person name="Soop K."/>
            <person name="Spirin V."/>
            <person name="Szebenyi C."/>
            <person name="Tomsovsky M."/>
            <person name="Tulloss R.E."/>
            <person name="Uehling J."/>
            <person name="Grigoriev I.V."/>
            <person name="Vagvolgyi C."/>
            <person name="Papp T."/>
            <person name="Martin F.M."/>
            <person name="Miettinen O."/>
            <person name="Hibbett D.S."/>
            <person name="Nagy L.G."/>
        </authorList>
    </citation>
    <scope>NUCLEOTIDE SEQUENCE [LARGE SCALE GENOMIC DNA]</scope>
    <source>
        <strain evidence="1 2">FP101781</strain>
    </source>
</reference>
<name>A0A4Y7TTA6_COPMI</name>
<evidence type="ECO:0000313" key="2">
    <source>
        <dbReference type="Proteomes" id="UP000298030"/>
    </source>
</evidence>
<organism evidence="1 2">
    <name type="scientific">Coprinellus micaceus</name>
    <name type="common">Glistening ink-cap mushroom</name>
    <name type="synonym">Coprinus micaceus</name>
    <dbReference type="NCBI Taxonomy" id="71717"/>
    <lineage>
        <taxon>Eukaryota</taxon>
        <taxon>Fungi</taxon>
        <taxon>Dikarya</taxon>
        <taxon>Basidiomycota</taxon>
        <taxon>Agaricomycotina</taxon>
        <taxon>Agaricomycetes</taxon>
        <taxon>Agaricomycetidae</taxon>
        <taxon>Agaricales</taxon>
        <taxon>Agaricineae</taxon>
        <taxon>Psathyrellaceae</taxon>
        <taxon>Coprinellus</taxon>
    </lineage>
</organism>
<dbReference type="AlphaFoldDB" id="A0A4Y7TTA6"/>
<protein>
    <submittedName>
        <fullName evidence="1">Uncharacterized protein</fullName>
    </submittedName>
</protein>